<name>A0A4Y2SSP1_ARAVE</name>
<protein>
    <submittedName>
        <fullName evidence="1">Uncharacterized protein</fullName>
    </submittedName>
</protein>
<evidence type="ECO:0000313" key="1">
    <source>
        <dbReference type="EMBL" id="GBN91378.1"/>
    </source>
</evidence>
<reference evidence="1 2" key="1">
    <citation type="journal article" date="2019" name="Sci. Rep.">
        <title>Orb-weaving spider Araneus ventricosus genome elucidates the spidroin gene catalogue.</title>
        <authorList>
            <person name="Kono N."/>
            <person name="Nakamura H."/>
            <person name="Ohtoshi R."/>
            <person name="Moran D.A.P."/>
            <person name="Shinohara A."/>
            <person name="Yoshida Y."/>
            <person name="Fujiwara M."/>
            <person name="Mori M."/>
            <person name="Tomita M."/>
            <person name="Arakawa K."/>
        </authorList>
    </citation>
    <scope>NUCLEOTIDE SEQUENCE [LARGE SCALE GENOMIC DNA]</scope>
</reference>
<dbReference type="Proteomes" id="UP000499080">
    <property type="component" value="Unassembled WGS sequence"/>
</dbReference>
<dbReference type="EMBL" id="BGPR01023857">
    <property type="protein sequence ID" value="GBN91378.1"/>
    <property type="molecule type" value="Genomic_DNA"/>
</dbReference>
<proteinExistence type="predicted"/>
<comment type="caution">
    <text evidence="1">The sequence shown here is derived from an EMBL/GenBank/DDBJ whole genome shotgun (WGS) entry which is preliminary data.</text>
</comment>
<accession>A0A4Y2SSP1</accession>
<evidence type="ECO:0000313" key="2">
    <source>
        <dbReference type="Proteomes" id="UP000499080"/>
    </source>
</evidence>
<sequence length="91" mass="9957">MAGKRDLQSFFFFTGGQGNEPDIGGKMKHLENAIIMALSLLGTGIWRTFERILCDVTPCLKAIPEFSNEDQSLFGVLSAVQAGELIDAESY</sequence>
<organism evidence="1 2">
    <name type="scientific">Araneus ventricosus</name>
    <name type="common">Orbweaver spider</name>
    <name type="synonym">Epeira ventricosa</name>
    <dbReference type="NCBI Taxonomy" id="182803"/>
    <lineage>
        <taxon>Eukaryota</taxon>
        <taxon>Metazoa</taxon>
        <taxon>Ecdysozoa</taxon>
        <taxon>Arthropoda</taxon>
        <taxon>Chelicerata</taxon>
        <taxon>Arachnida</taxon>
        <taxon>Araneae</taxon>
        <taxon>Araneomorphae</taxon>
        <taxon>Entelegynae</taxon>
        <taxon>Araneoidea</taxon>
        <taxon>Araneidae</taxon>
        <taxon>Araneus</taxon>
    </lineage>
</organism>
<dbReference type="AlphaFoldDB" id="A0A4Y2SSP1"/>
<gene>
    <name evidence="1" type="ORF">AVEN_183640_1</name>
</gene>
<keyword evidence="2" id="KW-1185">Reference proteome</keyword>